<comment type="caution">
    <text evidence="2">The sequence shown here is derived from an EMBL/GenBank/DDBJ whole genome shotgun (WGS) entry which is preliminary data.</text>
</comment>
<dbReference type="InterPro" id="IPR011051">
    <property type="entry name" value="RmlC_Cupin_sf"/>
</dbReference>
<proteinExistence type="predicted"/>
<dbReference type="InterPro" id="IPR014710">
    <property type="entry name" value="RmlC-like_jellyroll"/>
</dbReference>
<accession>A0A4R6WNS9</accession>
<dbReference type="Proteomes" id="UP000295783">
    <property type="component" value="Unassembled WGS sequence"/>
</dbReference>
<evidence type="ECO:0000313" key="3">
    <source>
        <dbReference type="Proteomes" id="UP000295783"/>
    </source>
</evidence>
<dbReference type="SUPFAM" id="SSF51182">
    <property type="entry name" value="RmlC-like cupins"/>
    <property type="match status" value="1"/>
</dbReference>
<dbReference type="AlphaFoldDB" id="A0A4R6WNS9"/>
<protein>
    <submittedName>
        <fullName evidence="2">ChrR-like protein with cupin domain</fullName>
    </submittedName>
</protein>
<dbReference type="InterPro" id="IPR025979">
    <property type="entry name" value="ChrR-like_cupin_dom"/>
</dbReference>
<sequence>MIGTRTGPAESETMTARTYASVNVMSEIVEHVSDDDPLWVPLHGGVSFRPLMFDCSKGAWSNVLKVKPGGSLACHYHTSPVHAFVLDGAWRYLEHDWVAETGSFIYEPPGELHTLVADEMRGMKTFFVTTGSLVYTDSAGRQTGFEDVFTRLALFRDHLAAQGLDQTIADQLIR</sequence>
<keyword evidence="3" id="KW-1185">Reference proteome</keyword>
<gene>
    <name evidence="2" type="ORF">A8950_3087</name>
</gene>
<dbReference type="Gene3D" id="2.60.120.10">
    <property type="entry name" value="Jelly Rolls"/>
    <property type="match status" value="1"/>
</dbReference>
<evidence type="ECO:0000259" key="1">
    <source>
        <dbReference type="Pfam" id="PF12973"/>
    </source>
</evidence>
<dbReference type="CDD" id="cd20302">
    <property type="entry name" value="cupin_DAD"/>
    <property type="match status" value="1"/>
</dbReference>
<evidence type="ECO:0000313" key="2">
    <source>
        <dbReference type="EMBL" id="TDQ80554.1"/>
    </source>
</evidence>
<name>A0A4R6WNS9_9PROT</name>
<dbReference type="EMBL" id="SNYW01000011">
    <property type="protein sequence ID" value="TDQ80554.1"/>
    <property type="molecule type" value="Genomic_DNA"/>
</dbReference>
<organism evidence="2 3">
    <name type="scientific">Dongia mobilis</name>
    <dbReference type="NCBI Taxonomy" id="578943"/>
    <lineage>
        <taxon>Bacteria</taxon>
        <taxon>Pseudomonadati</taxon>
        <taxon>Pseudomonadota</taxon>
        <taxon>Alphaproteobacteria</taxon>
        <taxon>Rhodospirillales</taxon>
        <taxon>Dongiaceae</taxon>
        <taxon>Dongia</taxon>
    </lineage>
</organism>
<reference evidence="2 3" key="1">
    <citation type="submission" date="2019-03" db="EMBL/GenBank/DDBJ databases">
        <title>Genomic Encyclopedia of Type Strains, Phase III (KMG-III): the genomes of soil and plant-associated and newly described type strains.</title>
        <authorList>
            <person name="Whitman W."/>
        </authorList>
    </citation>
    <scope>NUCLEOTIDE SEQUENCE [LARGE SCALE GENOMIC DNA]</scope>
    <source>
        <strain evidence="2 3">CGMCC 1.7660</strain>
    </source>
</reference>
<dbReference type="Pfam" id="PF12973">
    <property type="entry name" value="Cupin_7"/>
    <property type="match status" value="1"/>
</dbReference>
<feature type="domain" description="ChrR-like cupin" evidence="1">
    <location>
        <begin position="32"/>
        <end position="132"/>
    </location>
</feature>